<sequence length="190" mass="21135">MGKESGVLSGRVLAWDAMNMKFSEVTIKRDESREKIAELIDYQGFCAGPKAVKKSAAETTATSINGRTMDEAETNTAEVGETSTYHTIEPTECLQKLASGWAPWVLDVRLHSENDITALPFTDKVSPHREVSLIDIPKEGDILLYCKAGARSKKAITRLLELGVDEDRLYNLDGGIMRWQKDVDPAMPRY</sequence>
<dbReference type="InterPro" id="IPR001763">
    <property type="entry name" value="Rhodanese-like_dom"/>
</dbReference>
<dbReference type="SUPFAM" id="SSF52821">
    <property type="entry name" value="Rhodanese/Cell cycle control phosphatase"/>
    <property type="match status" value="1"/>
</dbReference>
<protein>
    <recommendedName>
        <fullName evidence="1">Rhodanese domain-containing protein</fullName>
    </recommendedName>
</protein>
<gene>
    <name evidence="2" type="ORF">LDAN0321_LOCUS3332</name>
</gene>
<evidence type="ECO:0000259" key="1">
    <source>
        <dbReference type="PROSITE" id="PS50206"/>
    </source>
</evidence>
<dbReference type="EMBL" id="HBGY01005461">
    <property type="protein sequence ID" value="CAD9562028.1"/>
    <property type="molecule type" value="Transcribed_RNA"/>
</dbReference>
<dbReference type="Pfam" id="PF00581">
    <property type="entry name" value="Rhodanese"/>
    <property type="match status" value="1"/>
</dbReference>
<feature type="domain" description="Rhodanese" evidence="1">
    <location>
        <begin position="136"/>
        <end position="188"/>
    </location>
</feature>
<name>A0A7S2NWD5_9STRA</name>
<dbReference type="PROSITE" id="PS50206">
    <property type="entry name" value="RHODANESE_3"/>
    <property type="match status" value="1"/>
</dbReference>
<dbReference type="InterPro" id="IPR036873">
    <property type="entry name" value="Rhodanese-like_dom_sf"/>
</dbReference>
<reference evidence="2" key="1">
    <citation type="submission" date="2021-01" db="EMBL/GenBank/DDBJ databases">
        <authorList>
            <person name="Corre E."/>
            <person name="Pelletier E."/>
            <person name="Niang G."/>
            <person name="Scheremetjew M."/>
            <person name="Finn R."/>
            <person name="Kale V."/>
            <person name="Holt S."/>
            <person name="Cochrane G."/>
            <person name="Meng A."/>
            <person name="Brown T."/>
            <person name="Cohen L."/>
        </authorList>
    </citation>
    <scope>NUCLEOTIDE SEQUENCE</scope>
    <source>
        <strain evidence="2">B650</strain>
    </source>
</reference>
<dbReference type="Gene3D" id="3.40.250.10">
    <property type="entry name" value="Rhodanese-like domain"/>
    <property type="match status" value="1"/>
</dbReference>
<proteinExistence type="predicted"/>
<dbReference type="AlphaFoldDB" id="A0A7S2NWD5"/>
<evidence type="ECO:0000313" key="2">
    <source>
        <dbReference type="EMBL" id="CAD9562028.1"/>
    </source>
</evidence>
<accession>A0A7S2NWD5</accession>
<dbReference type="SMART" id="SM00450">
    <property type="entry name" value="RHOD"/>
    <property type="match status" value="1"/>
</dbReference>
<organism evidence="2">
    <name type="scientific">Leptocylindrus danicus</name>
    <dbReference type="NCBI Taxonomy" id="163516"/>
    <lineage>
        <taxon>Eukaryota</taxon>
        <taxon>Sar</taxon>
        <taxon>Stramenopiles</taxon>
        <taxon>Ochrophyta</taxon>
        <taxon>Bacillariophyta</taxon>
        <taxon>Coscinodiscophyceae</taxon>
        <taxon>Chaetocerotophycidae</taxon>
        <taxon>Leptocylindrales</taxon>
        <taxon>Leptocylindraceae</taxon>
        <taxon>Leptocylindrus</taxon>
    </lineage>
</organism>